<dbReference type="RefSeq" id="WP_117452905.1">
    <property type="nucleotide sequence ID" value="NZ_CP060636.1"/>
</dbReference>
<feature type="domain" description="DUF4261" evidence="1">
    <location>
        <begin position="294"/>
        <end position="367"/>
    </location>
</feature>
<gene>
    <name evidence="2" type="ORF">H9Q80_00910</name>
</gene>
<dbReference type="Proteomes" id="UP000515856">
    <property type="component" value="Chromosome"/>
</dbReference>
<keyword evidence="3" id="KW-1185">Reference proteome</keyword>
<dbReference type="KEGG" id="ehn:H9Q80_00910"/>
<organism evidence="2 3">
    <name type="scientific">[Eubacterium] hominis</name>
    <dbReference type="NCBI Taxonomy" id="2764325"/>
    <lineage>
        <taxon>Bacteria</taxon>
        <taxon>Bacillati</taxon>
        <taxon>Bacillota</taxon>
        <taxon>Erysipelotrichia</taxon>
        <taxon>Erysipelotrichales</taxon>
        <taxon>Erysipelotrichaceae</taxon>
        <taxon>Amedibacillus</taxon>
    </lineage>
</organism>
<accession>A0A7G9GP18</accession>
<dbReference type="InterPro" id="IPR025357">
    <property type="entry name" value="DUF4261"/>
</dbReference>
<reference evidence="2 3" key="1">
    <citation type="submission" date="2020-08" db="EMBL/GenBank/DDBJ databases">
        <authorList>
            <person name="Liu C."/>
            <person name="Sun Q."/>
        </authorList>
    </citation>
    <scope>NUCLEOTIDE SEQUENCE [LARGE SCALE GENOMIC DNA]</scope>
    <source>
        <strain evidence="2 3">NSJ-61</strain>
    </source>
</reference>
<dbReference type="EMBL" id="CP060636">
    <property type="protein sequence ID" value="QNM12550.1"/>
    <property type="molecule type" value="Genomic_DNA"/>
</dbReference>
<dbReference type="AlphaFoldDB" id="A0A7G9GP18"/>
<proteinExistence type="predicted"/>
<protein>
    <submittedName>
        <fullName evidence="2">DUF4261 domain-containing protein</fullName>
    </submittedName>
</protein>
<sequence>MMTTQKDAAVNAMLSWLMDDHVLKQIPQDLECTNEFDLHQLHYYIFRFREQKHDPWLLGVCGGYEVDEHEHCGHVFSRYIEYHKETEVQDAIDIVEMIRDYWMKRADEEIQRNNNHQDVQSNEESGNFNGFVLMDTHHFDVLNVVKQMKEDWNLNVELSSDQDQSDDAIVMDIDDMLVAISFIDAPVPDNEAEYFAQSNYFWKDGVEVTKRHVSQILLAVLGHGEPCRKAGELFVKIASSALKNEHALGIYTAGTVFEPAFYIDCAQAIKEQDFPLDNLVYFGLYQKDHLWNAYTYGMQDFHKEEMEILHVDMDPMDLRNMLFDIAYYVLTSNVVLKDGETIGFSQDQRLPITFSKGEAVEGNSLKIHLD</sequence>
<evidence type="ECO:0000259" key="1">
    <source>
        <dbReference type="Pfam" id="PF14080"/>
    </source>
</evidence>
<name>A0A7G9GP18_9FIRM</name>
<evidence type="ECO:0000313" key="2">
    <source>
        <dbReference type="EMBL" id="QNM12550.1"/>
    </source>
</evidence>
<evidence type="ECO:0000313" key="3">
    <source>
        <dbReference type="Proteomes" id="UP000515856"/>
    </source>
</evidence>
<dbReference type="Pfam" id="PF14080">
    <property type="entry name" value="DUF4261"/>
    <property type="match status" value="1"/>
</dbReference>